<keyword evidence="3" id="KW-1003">Cell membrane</keyword>
<dbReference type="InterPro" id="IPR045621">
    <property type="entry name" value="BPD_transp_1_N"/>
</dbReference>
<evidence type="ECO:0000256" key="6">
    <source>
        <dbReference type="ARBA" id="ARBA00023136"/>
    </source>
</evidence>
<dbReference type="PROSITE" id="PS50928">
    <property type="entry name" value="ABC_TM1"/>
    <property type="match status" value="1"/>
</dbReference>
<evidence type="ECO:0000256" key="3">
    <source>
        <dbReference type="ARBA" id="ARBA00022475"/>
    </source>
</evidence>
<feature type="transmembrane region" description="Helical" evidence="7">
    <location>
        <begin position="102"/>
        <end position="125"/>
    </location>
</feature>
<dbReference type="PANTHER" id="PTHR43163">
    <property type="entry name" value="DIPEPTIDE TRANSPORT SYSTEM PERMEASE PROTEIN DPPB-RELATED"/>
    <property type="match status" value="1"/>
</dbReference>
<evidence type="ECO:0000256" key="5">
    <source>
        <dbReference type="ARBA" id="ARBA00022989"/>
    </source>
</evidence>
<dbReference type="PANTHER" id="PTHR43163:SF3">
    <property type="entry name" value="PEPTIDE ABC TRANSPORTER PERMEASE PROTEIN"/>
    <property type="match status" value="1"/>
</dbReference>
<evidence type="ECO:0000259" key="8">
    <source>
        <dbReference type="PROSITE" id="PS50928"/>
    </source>
</evidence>
<dbReference type="OrthoDB" id="9805855at2"/>
<gene>
    <name evidence="9" type="ORF">BFC18_21030</name>
</gene>
<feature type="transmembrane region" description="Helical" evidence="7">
    <location>
        <begin position="180"/>
        <end position="200"/>
    </location>
</feature>
<comment type="caution">
    <text evidence="9">The sequence shown here is derived from an EMBL/GenBank/DDBJ whole genome shotgun (WGS) entry which is preliminary data.</text>
</comment>
<dbReference type="Pfam" id="PF00528">
    <property type="entry name" value="BPD_transp_1"/>
    <property type="match status" value="1"/>
</dbReference>
<proteinExistence type="inferred from homology"/>
<dbReference type="InterPro" id="IPR000515">
    <property type="entry name" value="MetI-like"/>
</dbReference>
<dbReference type="InterPro" id="IPR035906">
    <property type="entry name" value="MetI-like_sf"/>
</dbReference>
<keyword evidence="2 7" id="KW-0813">Transport</keyword>
<accession>A0A1E7Z6V7</accession>
<evidence type="ECO:0000256" key="7">
    <source>
        <dbReference type="RuleBase" id="RU363032"/>
    </source>
</evidence>
<keyword evidence="4 7" id="KW-0812">Transmembrane</keyword>
<evidence type="ECO:0000256" key="1">
    <source>
        <dbReference type="ARBA" id="ARBA00004651"/>
    </source>
</evidence>
<evidence type="ECO:0000313" key="9">
    <source>
        <dbReference type="EMBL" id="OFC69202.1"/>
    </source>
</evidence>
<feature type="transmembrane region" description="Helical" evidence="7">
    <location>
        <begin position="137"/>
        <end position="160"/>
    </location>
</feature>
<feature type="domain" description="ABC transmembrane type-1" evidence="8">
    <location>
        <begin position="98"/>
        <end position="303"/>
    </location>
</feature>
<evidence type="ECO:0000256" key="4">
    <source>
        <dbReference type="ARBA" id="ARBA00022692"/>
    </source>
</evidence>
<comment type="subcellular location">
    <subcellularLocation>
        <location evidence="1 7">Cell membrane</location>
        <topology evidence="1 7">Multi-pass membrane protein</topology>
    </subcellularLocation>
</comment>
<keyword evidence="5 7" id="KW-1133">Transmembrane helix</keyword>
<organism evidence="9 10">
    <name type="scientific">Alteromonas confluentis</name>
    <dbReference type="NCBI Taxonomy" id="1656094"/>
    <lineage>
        <taxon>Bacteria</taxon>
        <taxon>Pseudomonadati</taxon>
        <taxon>Pseudomonadota</taxon>
        <taxon>Gammaproteobacteria</taxon>
        <taxon>Alteromonadales</taxon>
        <taxon>Alteromonadaceae</taxon>
        <taxon>Alteromonas/Salinimonas group</taxon>
        <taxon>Alteromonas</taxon>
    </lineage>
</organism>
<dbReference type="SUPFAM" id="SSF161098">
    <property type="entry name" value="MetI-like"/>
    <property type="match status" value="1"/>
</dbReference>
<evidence type="ECO:0000256" key="2">
    <source>
        <dbReference type="ARBA" id="ARBA00022448"/>
    </source>
</evidence>
<comment type="similarity">
    <text evidence="7">Belongs to the binding-protein-dependent transport system permease family.</text>
</comment>
<dbReference type="CDD" id="cd06261">
    <property type="entry name" value="TM_PBP2"/>
    <property type="match status" value="1"/>
</dbReference>
<dbReference type="Proteomes" id="UP000175691">
    <property type="component" value="Unassembled WGS sequence"/>
</dbReference>
<protein>
    <submittedName>
        <fullName evidence="9">ABC transporter permease</fullName>
    </submittedName>
</protein>
<dbReference type="GO" id="GO:0055085">
    <property type="term" value="P:transmembrane transport"/>
    <property type="evidence" value="ECO:0007669"/>
    <property type="project" value="InterPro"/>
</dbReference>
<feature type="transmembrane region" description="Helical" evidence="7">
    <location>
        <begin position="242"/>
        <end position="264"/>
    </location>
</feature>
<dbReference type="Pfam" id="PF19300">
    <property type="entry name" value="BPD_transp_1_N"/>
    <property type="match status" value="1"/>
</dbReference>
<sequence>MKVIFQLILKRIGLSLITLFIVSAVVFFIANLLPGDAAQEMLGQSATPEAVAALRDAYGLNDPPLTRYAKWLGGLVTGDAGTSLANSRPVSELISSRLSQSLLLAGLTAVIAVPFAMVLGIVAAMHSGRRIDKIMNIATLTMVAVPEFLLATIFVLVFAVELNWLPSLSYIPSDAGLYDYFRAFALPVATLCIVLSAQMARMTRAAVLEQLSQPYVEMALLKGSPLSRAVLRHALPNAVGPIVNAVALSLSYLLGGVVIVEVIFNYPGVASLMVDAVTNRDMPLLQACAMLFCTGYLILVLIADLAAILANPKLRTGG</sequence>
<dbReference type="EMBL" id="MDHN01000041">
    <property type="protein sequence ID" value="OFC69202.1"/>
    <property type="molecule type" value="Genomic_DNA"/>
</dbReference>
<keyword evidence="10" id="KW-1185">Reference proteome</keyword>
<name>A0A1E7Z6V7_9ALTE</name>
<evidence type="ECO:0000313" key="10">
    <source>
        <dbReference type="Proteomes" id="UP000175691"/>
    </source>
</evidence>
<feature type="transmembrane region" description="Helical" evidence="7">
    <location>
        <begin position="284"/>
        <end position="310"/>
    </location>
</feature>
<keyword evidence="6 7" id="KW-0472">Membrane</keyword>
<dbReference type="AlphaFoldDB" id="A0A1E7Z6V7"/>
<dbReference type="Gene3D" id="1.10.3720.10">
    <property type="entry name" value="MetI-like"/>
    <property type="match status" value="1"/>
</dbReference>
<feature type="transmembrane region" description="Helical" evidence="7">
    <location>
        <begin position="12"/>
        <end position="33"/>
    </location>
</feature>
<dbReference type="RefSeq" id="WP_070127439.1">
    <property type="nucleotide sequence ID" value="NZ_MDHN01000041.1"/>
</dbReference>
<dbReference type="STRING" id="1656094.BFC18_21030"/>
<dbReference type="GO" id="GO:0005886">
    <property type="term" value="C:plasma membrane"/>
    <property type="evidence" value="ECO:0007669"/>
    <property type="project" value="UniProtKB-SubCell"/>
</dbReference>
<reference evidence="9 10" key="1">
    <citation type="submission" date="2016-08" db="EMBL/GenBank/DDBJ databases">
        <authorList>
            <person name="Seilhamer J.J."/>
        </authorList>
    </citation>
    <scope>NUCLEOTIDE SEQUENCE [LARGE SCALE GENOMIC DNA]</scope>
    <source>
        <strain evidence="9 10">KCTC 42603</strain>
    </source>
</reference>